<dbReference type="Gene3D" id="3.40.50.1240">
    <property type="entry name" value="Phosphoglycerate mutase-like"/>
    <property type="match status" value="1"/>
</dbReference>
<keyword evidence="6" id="KW-1185">Reference proteome</keyword>
<evidence type="ECO:0000256" key="3">
    <source>
        <dbReference type="PIRSR" id="PIRSR613078-2"/>
    </source>
</evidence>
<dbReference type="STRING" id="331679.IV81_GL000417"/>
<feature type="active site" description="Proton donor/acceptor" evidence="2">
    <location>
        <position position="89"/>
    </location>
</feature>
<accession>A0A0R2L3V1</accession>
<organism evidence="5 6">
    <name type="scientific">Pediococcus stilesii</name>
    <dbReference type="NCBI Taxonomy" id="331679"/>
    <lineage>
        <taxon>Bacteria</taxon>
        <taxon>Bacillati</taxon>
        <taxon>Bacillota</taxon>
        <taxon>Bacilli</taxon>
        <taxon>Lactobacillales</taxon>
        <taxon>Lactobacillaceae</taxon>
        <taxon>Pediococcus</taxon>
    </lineage>
</organism>
<dbReference type="SMART" id="SM00855">
    <property type="entry name" value="PGAM"/>
    <property type="match status" value="1"/>
</dbReference>
<dbReference type="PATRIC" id="fig|331679.3.peg.423"/>
<dbReference type="Pfam" id="PF00300">
    <property type="entry name" value="His_Phos_1"/>
    <property type="match status" value="1"/>
</dbReference>
<dbReference type="EMBL" id="JQBX01000013">
    <property type="protein sequence ID" value="KRN93533.1"/>
    <property type="molecule type" value="Genomic_DNA"/>
</dbReference>
<dbReference type="GO" id="GO:0043456">
    <property type="term" value="P:regulation of pentose-phosphate shunt"/>
    <property type="evidence" value="ECO:0007669"/>
    <property type="project" value="TreeGrafter"/>
</dbReference>
<feature type="binding site" evidence="3">
    <location>
        <position position="60"/>
    </location>
    <ligand>
        <name>substrate</name>
    </ligand>
</feature>
<dbReference type="InterPro" id="IPR029033">
    <property type="entry name" value="His_PPase_superfam"/>
</dbReference>
<reference evidence="5 6" key="1">
    <citation type="journal article" date="2015" name="Genome Announc.">
        <title>Expanding the biotechnology potential of lactobacilli through comparative genomics of 213 strains and associated genera.</title>
        <authorList>
            <person name="Sun Z."/>
            <person name="Harris H.M."/>
            <person name="McCann A."/>
            <person name="Guo C."/>
            <person name="Argimon S."/>
            <person name="Zhang W."/>
            <person name="Yang X."/>
            <person name="Jeffery I.B."/>
            <person name="Cooney J.C."/>
            <person name="Kagawa T.F."/>
            <person name="Liu W."/>
            <person name="Song Y."/>
            <person name="Salvetti E."/>
            <person name="Wrobel A."/>
            <person name="Rasinkangas P."/>
            <person name="Parkhill J."/>
            <person name="Rea M.C."/>
            <person name="O'Sullivan O."/>
            <person name="Ritari J."/>
            <person name="Douillard F.P."/>
            <person name="Paul Ross R."/>
            <person name="Yang R."/>
            <person name="Briner A.E."/>
            <person name="Felis G.E."/>
            <person name="de Vos W.M."/>
            <person name="Barrangou R."/>
            <person name="Klaenhammer T.R."/>
            <person name="Caufield P.W."/>
            <person name="Cui Y."/>
            <person name="Zhang H."/>
            <person name="O'Toole P.W."/>
        </authorList>
    </citation>
    <scope>NUCLEOTIDE SEQUENCE [LARGE SCALE GENOMIC DNA]</scope>
    <source>
        <strain evidence="5 6">DSM 18001</strain>
    </source>
</reference>
<dbReference type="PIRSF" id="PIRSF000709">
    <property type="entry name" value="6PFK_2-Ptase"/>
    <property type="match status" value="1"/>
</dbReference>
<dbReference type="Proteomes" id="UP000051859">
    <property type="component" value="Unassembled WGS sequence"/>
</dbReference>
<dbReference type="PANTHER" id="PTHR46517">
    <property type="entry name" value="FRUCTOSE-2,6-BISPHOSPHATASE TIGAR"/>
    <property type="match status" value="1"/>
</dbReference>
<dbReference type="InterPro" id="IPR013078">
    <property type="entry name" value="His_Pase_superF_clade-1"/>
</dbReference>
<proteinExistence type="predicted"/>
<feature type="site" description="Transition state stabilizer" evidence="4">
    <location>
        <position position="175"/>
    </location>
</feature>
<protein>
    <submittedName>
        <fullName evidence="5">Fructose-2,6-bisphosphatase</fullName>
    </submittedName>
</protein>
<dbReference type="PANTHER" id="PTHR46517:SF1">
    <property type="entry name" value="FRUCTOSE-2,6-BISPHOSPHATASE TIGAR"/>
    <property type="match status" value="1"/>
</dbReference>
<dbReference type="InterPro" id="IPR051695">
    <property type="entry name" value="Phosphoglycerate_Mutase"/>
</dbReference>
<feature type="binding site" evidence="3">
    <location>
        <begin position="10"/>
        <end position="17"/>
    </location>
    <ligand>
        <name>substrate</name>
    </ligand>
</feature>
<sequence>MKTVNYYFVRHGQTLFNRYRHLQGWSDSPLTEKGVNDAKAAGKILSNLNFANIYSSDTTRAIKTARYINAENQHPLEIEKMQPIAAFREQFFGYFEGANSVETEFKLYQQHSTIEPTLNAMTAMHGIKAAIDVWKNVDPFHDAESYDEITTRLKQGLDYTFDQAEDGDDVLIVSHGTLIRVLTSMYNDQIDVSRSPKNGSITKLQLDDHAGQILYFGKTS</sequence>
<evidence type="ECO:0000313" key="5">
    <source>
        <dbReference type="EMBL" id="KRN93533.1"/>
    </source>
</evidence>
<gene>
    <name evidence="5" type="ORF">IV81_GL000417</name>
</gene>
<dbReference type="GO" id="GO:0004331">
    <property type="term" value="F:fructose-2,6-bisphosphate 2-phosphatase activity"/>
    <property type="evidence" value="ECO:0007669"/>
    <property type="project" value="TreeGrafter"/>
</dbReference>
<dbReference type="AlphaFoldDB" id="A0A0R2L3V1"/>
<dbReference type="SUPFAM" id="SSF53254">
    <property type="entry name" value="Phosphoglycerate mutase-like"/>
    <property type="match status" value="1"/>
</dbReference>
<dbReference type="GO" id="GO:0045820">
    <property type="term" value="P:negative regulation of glycolytic process"/>
    <property type="evidence" value="ECO:0007669"/>
    <property type="project" value="TreeGrafter"/>
</dbReference>
<evidence type="ECO:0000256" key="1">
    <source>
        <dbReference type="ARBA" id="ARBA00022801"/>
    </source>
</evidence>
<evidence type="ECO:0000256" key="2">
    <source>
        <dbReference type="PIRSR" id="PIRSR613078-1"/>
    </source>
</evidence>
<keyword evidence="1" id="KW-0378">Hydrolase</keyword>
<comment type="caution">
    <text evidence="5">The sequence shown here is derived from an EMBL/GenBank/DDBJ whole genome shotgun (WGS) entry which is preliminary data.</text>
</comment>
<dbReference type="CDD" id="cd07067">
    <property type="entry name" value="HP_PGM_like"/>
    <property type="match status" value="1"/>
</dbReference>
<name>A0A0R2L3V1_9LACO</name>
<dbReference type="RefSeq" id="WP_057803509.1">
    <property type="nucleotide sequence ID" value="NZ_JQBX01000013.1"/>
</dbReference>
<evidence type="ECO:0000313" key="6">
    <source>
        <dbReference type="Proteomes" id="UP000051859"/>
    </source>
</evidence>
<dbReference type="GO" id="GO:0005829">
    <property type="term" value="C:cytosol"/>
    <property type="evidence" value="ECO:0007669"/>
    <property type="project" value="TreeGrafter"/>
</dbReference>
<evidence type="ECO:0000256" key="4">
    <source>
        <dbReference type="PIRSR" id="PIRSR613078-3"/>
    </source>
</evidence>
<feature type="active site" description="Tele-phosphohistidine intermediate" evidence="2">
    <location>
        <position position="11"/>
    </location>
</feature>